<keyword evidence="3" id="KW-1133">Transmembrane helix</keyword>
<reference evidence="6 7" key="1">
    <citation type="submission" date="2016-11" db="EMBL/GenBank/DDBJ databases">
        <title>The macronuclear genome of Stentor coeruleus: a giant cell with tiny introns.</title>
        <authorList>
            <person name="Slabodnick M."/>
            <person name="Ruby J.G."/>
            <person name="Reiff S.B."/>
            <person name="Swart E.C."/>
            <person name="Gosai S."/>
            <person name="Prabakaran S."/>
            <person name="Witkowska E."/>
            <person name="Larue G.E."/>
            <person name="Fisher S."/>
            <person name="Freeman R.M."/>
            <person name="Gunawardena J."/>
            <person name="Chu W."/>
            <person name="Stover N.A."/>
            <person name="Gregory B.D."/>
            <person name="Nowacki M."/>
            <person name="Derisi J."/>
            <person name="Roy S.W."/>
            <person name="Marshall W.F."/>
            <person name="Sood P."/>
        </authorList>
    </citation>
    <scope>NUCLEOTIDE SEQUENCE [LARGE SCALE GENOMIC DNA]</scope>
    <source>
        <strain evidence="6">WM001</strain>
    </source>
</reference>
<feature type="transmembrane region" description="Helical" evidence="3">
    <location>
        <begin position="56"/>
        <end position="73"/>
    </location>
</feature>
<dbReference type="PANTHER" id="PTHR43719:SF28">
    <property type="entry name" value="PEROXIDE STRESS-ACTIVATED HISTIDINE KINASE MAK1-RELATED"/>
    <property type="match status" value="1"/>
</dbReference>
<comment type="caution">
    <text evidence="6">The sequence shown here is derived from an EMBL/GenBank/DDBJ whole genome shotgun (WGS) entry which is preliminary data.</text>
</comment>
<dbReference type="Pfam" id="PF00072">
    <property type="entry name" value="Response_reg"/>
    <property type="match status" value="1"/>
</dbReference>
<dbReference type="CDD" id="cd00082">
    <property type="entry name" value="HisKA"/>
    <property type="match status" value="1"/>
</dbReference>
<feature type="domain" description="Response regulatory" evidence="5">
    <location>
        <begin position="578"/>
        <end position="698"/>
    </location>
</feature>
<dbReference type="InterPro" id="IPR011006">
    <property type="entry name" value="CheY-like_superfamily"/>
</dbReference>
<dbReference type="InterPro" id="IPR050956">
    <property type="entry name" value="2C_system_His_kinase"/>
</dbReference>
<dbReference type="CDD" id="cd17546">
    <property type="entry name" value="REC_hyHK_CKI1_RcsC-like"/>
    <property type="match status" value="1"/>
</dbReference>
<feature type="transmembrane region" description="Helical" evidence="3">
    <location>
        <begin position="80"/>
        <end position="104"/>
    </location>
</feature>
<dbReference type="InterPro" id="IPR036890">
    <property type="entry name" value="HATPase_C_sf"/>
</dbReference>
<dbReference type="Pfam" id="PF02518">
    <property type="entry name" value="HATPase_c"/>
    <property type="match status" value="1"/>
</dbReference>
<dbReference type="Gene3D" id="3.40.50.2300">
    <property type="match status" value="1"/>
</dbReference>
<feature type="transmembrane region" description="Helical" evidence="3">
    <location>
        <begin position="27"/>
        <end position="50"/>
    </location>
</feature>
<accession>A0A1R2CB71</accession>
<dbReference type="SUPFAM" id="SSF55874">
    <property type="entry name" value="ATPase domain of HSP90 chaperone/DNA topoisomerase II/histidine kinase"/>
    <property type="match status" value="1"/>
</dbReference>
<dbReference type="InterPro" id="IPR036097">
    <property type="entry name" value="HisK_dim/P_sf"/>
</dbReference>
<dbReference type="PROSITE" id="PS50109">
    <property type="entry name" value="HIS_KIN"/>
    <property type="match status" value="1"/>
</dbReference>
<dbReference type="Gene3D" id="3.30.565.10">
    <property type="entry name" value="Histidine kinase-like ATPase, C-terminal domain"/>
    <property type="match status" value="1"/>
</dbReference>
<proteinExistence type="predicted"/>
<evidence type="ECO:0000256" key="3">
    <source>
        <dbReference type="SAM" id="Phobius"/>
    </source>
</evidence>
<dbReference type="PANTHER" id="PTHR43719">
    <property type="entry name" value="TWO-COMPONENT HISTIDINE KINASE"/>
    <property type="match status" value="1"/>
</dbReference>
<dbReference type="InterPro" id="IPR001789">
    <property type="entry name" value="Sig_transdc_resp-reg_receiver"/>
</dbReference>
<gene>
    <name evidence="6" type="ORF">SteCoe_12316</name>
</gene>
<evidence type="ECO:0000313" key="7">
    <source>
        <dbReference type="Proteomes" id="UP000187209"/>
    </source>
</evidence>
<dbReference type="PROSITE" id="PS50110">
    <property type="entry name" value="RESPONSE_REGULATORY"/>
    <property type="match status" value="1"/>
</dbReference>
<keyword evidence="3" id="KW-0472">Membrane</keyword>
<keyword evidence="3" id="KW-0812">Transmembrane</keyword>
<feature type="transmembrane region" description="Helical" evidence="3">
    <location>
        <begin position="110"/>
        <end position="126"/>
    </location>
</feature>
<dbReference type="Gene3D" id="1.10.287.130">
    <property type="match status" value="1"/>
</dbReference>
<dbReference type="AlphaFoldDB" id="A0A1R2CB71"/>
<feature type="modified residue" description="4-aspartylphosphate" evidence="2">
    <location>
        <position position="627"/>
    </location>
</feature>
<organism evidence="6 7">
    <name type="scientific">Stentor coeruleus</name>
    <dbReference type="NCBI Taxonomy" id="5963"/>
    <lineage>
        <taxon>Eukaryota</taxon>
        <taxon>Sar</taxon>
        <taxon>Alveolata</taxon>
        <taxon>Ciliophora</taxon>
        <taxon>Postciliodesmatophora</taxon>
        <taxon>Heterotrichea</taxon>
        <taxon>Heterotrichida</taxon>
        <taxon>Stentoridae</taxon>
        <taxon>Stentor</taxon>
    </lineage>
</organism>
<dbReference type="Proteomes" id="UP000187209">
    <property type="component" value="Unassembled WGS sequence"/>
</dbReference>
<keyword evidence="7" id="KW-1185">Reference proteome</keyword>
<evidence type="ECO:0000259" key="5">
    <source>
        <dbReference type="PROSITE" id="PS50110"/>
    </source>
</evidence>
<dbReference type="SUPFAM" id="SSF52172">
    <property type="entry name" value="CheY-like"/>
    <property type="match status" value="1"/>
</dbReference>
<evidence type="ECO:0008006" key="8">
    <source>
        <dbReference type="Google" id="ProtNLM"/>
    </source>
</evidence>
<name>A0A1R2CB71_9CILI</name>
<dbReference type="InterPro" id="IPR003661">
    <property type="entry name" value="HisK_dim/P_dom"/>
</dbReference>
<feature type="domain" description="Histidine kinase" evidence="4">
    <location>
        <begin position="330"/>
        <end position="547"/>
    </location>
</feature>
<protein>
    <recommendedName>
        <fullName evidence="8">Histidine kinase</fullName>
    </recommendedName>
</protein>
<dbReference type="InterPro" id="IPR004358">
    <property type="entry name" value="Sig_transdc_His_kin-like_C"/>
</dbReference>
<dbReference type="EMBL" id="MPUH01000212">
    <property type="protein sequence ID" value="OMJ86251.1"/>
    <property type="molecule type" value="Genomic_DNA"/>
</dbReference>
<dbReference type="GO" id="GO:0000155">
    <property type="term" value="F:phosphorelay sensor kinase activity"/>
    <property type="evidence" value="ECO:0007669"/>
    <property type="project" value="InterPro"/>
</dbReference>
<evidence type="ECO:0000256" key="2">
    <source>
        <dbReference type="PROSITE-ProRule" id="PRU00169"/>
    </source>
</evidence>
<dbReference type="SUPFAM" id="SSF47384">
    <property type="entry name" value="Homodimeric domain of signal transducing histidine kinase"/>
    <property type="match status" value="1"/>
</dbReference>
<dbReference type="InterPro" id="IPR005467">
    <property type="entry name" value="His_kinase_dom"/>
</dbReference>
<dbReference type="SMART" id="SM00388">
    <property type="entry name" value="HisKA"/>
    <property type="match status" value="1"/>
</dbReference>
<dbReference type="OrthoDB" id="434196at2759"/>
<dbReference type="SMART" id="SM00387">
    <property type="entry name" value="HATPase_c"/>
    <property type="match status" value="1"/>
</dbReference>
<dbReference type="InterPro" id="IPR003594">
    <property type="entry name" value="HATPase_dom"/>
</dbReference>
<keyword evidence="1 2" id="KW-0597">Phosphoprotein</keyword>
<dbReference type="PRINTS" id="PR00344">
    <property type="entry name" value="BCTRLSENSOR"/>
</dbReference>
<evidence type="ECO:0000256" key="1">
    <source>
        <dbReference type="ARBA" id="ARBA00022553"/>
    </source>
</evidence>
<sequence length="707" mass="79582">MIPKIGKEELSELRKIKSASTNLRLRLGFIAGIIATSCHIILDIAIVGFYESFKLSLFNLSVFILCLCFLFKLENCSERFLIISTLSITEISNLIIGILAIVFYPKCIGIFSQISVLAFIFYNTVLPVSGKTLLFLAAKQTAVWTFYFLVFFDMGNGGIVITIIGPIQLYLFYFFTLYFDYLKDISICKSQMKVKSMHTNIFSIVEAISDYVLVIDKLETIIFANTSAKNLIQNGSAQTYFSKNYYYRKYLSNDSKDIFSEIKNLFACPLNTELNFGIIESNSELYEWSGKLIEWDNQASIILCGRNVTHLVKLEKEYNESQYKSALLRTVSHELRTPVSAVISIAQIIESTEKLSSESKERIEIIKNSCNYQLCLINDLLDYAQILSGTLKISKTFFNINQLLIDCVNIIKIQLQEKDVRLELITNTLPKTIFSDPYRIKQVILNLLSNARKFTIKGMIILEADCGENIITIKCKDTGIGISKEKISSLFIPYGKFECSSQINPQGVGLGLAISDMLVKELGGEGITVKSELEKGSCFSFSIPTQSLQNSLLVDIPDEDPNVAVPFISIKTILHKNEVLIVDDMYFNIMALTHLLKSEGISCSYALNGEEAIEKIKSSKFSCILMDCEMPILNGWETTKKIKELYANGDITSIPPIIACTAHASEHIKNICLEAGMDDLIIKPCQIEILITKLSHWMFQSERLGSK</sequence>
<evidence type="ECO:0000313" key="6">
    <source>
        <dbReference type="EMBL" id="OMJ86251.1"/>
    </source>
</evidence>
<dbReference type="SMART" id="SM00448">
    <property type="entry name" value="REC"/>
    <property type="match status" value="1"/>
</dbReference>
<dbReference type="Pfam" id="PF00512">
    <property type="entry name" value="HisKA"/>
    <property type="match status" value="1"/>
</dbReference>
<evidence type="ECO:0000259" key="4">
    <source>
        <dbReference type="PROSITE" id="PS50109"/>
    </source>
</evidence>